<evidence type="ECO:0000313" key="2">
    <source>
        <dbReference type="EMBL" id="KAL3806358.1"/>
    </source>
</evidence>
<dbReference type="EMBL" id="JALLPB020000826">
    <property type="protein sequence ID" value="KAL3806358.1"/>
    <property type="molecule type" value="Genomic_DNA"/>
</dbReference>
<feature type="domain" description="Transcription factor CBF/NF-Y/archaeal histone" evidence="1">
    <location>
        <begin position="2"/>
        <end position="50"/>
    </location>
</feature>
<name>A0ABD3R1A3_9STRA</name>
<gene>
    <name evidence="2" type="ORF">ACHAXA_001890</name>
</gene>
<protein>
    <recommendedName>
        <fullName evidence="1">Transcription factor CBF/NF-Y/archaeal histone domain-containing protein</fullName>
    </recommendedName>
</protein>
<evidence type="ECO:0000313" key="3">
    <source>
        <dbReference type="Proteomes" id="UP001530377"/>
    </source>
</evidence>
<dbReference type="Pfam" id="PF00808">
    <property type="entry name" value="CBFD_NFYB_HMF"/>
    <property type="match status" value="1"/>
</dbReference>
<dbReference type="SUPFAM" id="SSF47113">
    <property type="entry name" value="Histone-fold"/>
    <property type="match status" value="1"/>
</dbReference>
<dbReference type="InterPro" id="IPR009072">
    <property type="entry name" value="Histone-fold"/>
</dbReference>
<comment type="caution">
    <text evidence="2">The sequence shown here is derived from an EMBL/GenBank/DDBJ whole genome shotgun (WGS) entry which is preliminary data.</text>
</comment>
<dbReference type="AlphaFoldDB" id="A0ABD3R1A3"/>
<proteinExistence type="predicted"/>
<sequence>MDPSVGIVQNDAAIVVAAAAEHFVKEFAVRSLEVAKEKGRNIVKYEDVATVRANDRSLSFLDLLMP</sequence>
<organism evidence="2 3">
    <name type="scientific">Cyclostephanos tholiformis</name>
    <dbReference type="NCBI Taxonomy" id="382380"/>
    <lineage>
        <taxon>Eukaryota</taxon>
        <taxon>Sar</taxon>
        <taxon>Stramenopiles</taxon>
        <taxon>Ochrophyta</taxon>
        <taxon>Bacillariophyta</taxon>
        <taxon>Coscinodiscophyceae</taxon>
        <taxon>Thalassiosirophycidae</taxon>
        <taxon>Stephanodiscales</taxon>
        <taxon>Stephanodiscaceae</taxon>
        <taxon>Cyclostephanos</taxon>
    </lineage>
</organism>
<evidence type="ECO:0000259" key="1">
    <source>
        <dbReference type="Pfam" id="PF00808"/>
    </source>
</evidence>
<dbReference type="Proteomes" id="UP001530377">
    <property type="component" value="Unassembled WGS sequence"/>
</dbReference>
<dbReference type="InterPro" id="IPR003958">
    <property type="entry name" value="CBFA_NFYB_domain"/>
</dbReference>
<accession>A0ABD3R1A3</accession>
<dbReference type="Gene3D" id="1.10.20.10">
    <property type="entry name" value="Histone, subunit A"/>
    <property type="match status" value="1"/>
</dbReference>
<keyword evidence="3" id="KW-1185">Reference proteome</keyword>
<reference evidence="2 3" key="1">
    <citation type="submission" date="2024-10" db="EMBL/GenBank/DDBJ databases">
        <title>Updated reference genomes for cyclostephanoid diatoms.</title>
        <authorList>
            <person name="Roberts W.R."/>
            <person name="Alverson A.J."/>
        </authorList>
    </citation>
    <scope>NUCLEOTIDE SEQUENCE [LARGE SCALE GENOMIC DNA]</scope>
    <source>
        <strain evidence="2 3">AJA228-03</strain>
    </source>
</reference>